<accession>A0A2G1VM14</accession>
<reference evidence="1 2" key="1">
    <citation type="submission" date="2017-08" db="EMBL/GenBank/DDBJ databases">
        <title>The whole genome shortgun sequences of strain Leeuwenhoekiella nanhaiensis G18 from the South China Sea.</title>
        <authorList>
            <person name="Liu Q."/>
        </authorList>
    </citation>
    <scope>NUCLEOTIDE SEQUENCE [LARGE SCALE GENOMIC DNA]</scope>
    <source>
        <strain evidence="1 2">G18</strain>
    </source>
</reference>
<dbReference type="EMBL" id="NQXA01000029">
    <property type="protein sequence ID" value="PHQ27812.1"/>
    <property type="molecule type" value="Genomic_DNA"/>
</dbReference>
<dbReference type="RefSeq" id="WP_099647691.1">
    <property type="nucleotide sequence ID" value="NZ_KZ319308.1"/>
</dbReference>
<proteinExistence type="predicted"/>
<organism evidence="1 2">
    <name type="scientific">Leeuwenhoekiella nanhaiensis</name>
    <dbReference type="NCBI Taxonomy" id="1655491"/>
    <lineage>
        <taxon>Bacteria</taxon>
        <taxon>Pseudomonadati</taxon>
        <taxon>Bacteroidota</taxon>
        <taxon>Flavobacteriia</taxon>
        <taxon>Flavobacteriales</taxon>
        <taxon>Flavobacteriaceae</taxon>
        <taxon>Leeuwenhoekiella</taxon>
    </lineage>
</organism>
<evidence type="ECO:0000313" key="2">
    <source>
        <dbReference type="Proteomes" id="UP000229433"/>
    </source>
</evidence>
<dbReference type="OrthoDB" id="674560at2"/>
<evidence type="ECO:0000313" key="1">
    <source>
        <dbReference type="EMBL" id="PHQ27812.1"/>
    </source>
</evidence>
<dbReference type="Proteomes" id="UP000229433">
    <property type="component" value="Unassembled WGS sequence"/>
</dbReference>
<name>A0A2G1VM14_9FLAO</name>
<keyword evidence="2" id="KW-1185">Reference proteome</keyword>
<sequence>MIKEDLHIYLKAETRQLLELAKSRSLYPVSENCLYITSKIENNSNENFLEVRKLRKRKNKDKKPRFLNEVVAELTHLYKDLYDLNLFIYKSSKNISLIEIQYFLKSSLDKEYHKKVSQDSPMIHSKLAIPPYVKGDKQRFDLNWELGGFKHQWKLFWWKIC</sequence>
<protein>
    <submittedName>
        <fullName evidence="1">Uncharacterized protein</fullName>
    </submittedName>
</protein>
<gene>
    <name evidence="1" type="ORF">CJ305_18135</name>
</gene>
<comment type="caution">
    <text evidence="1">The sequence shown here is derived from an EMBL/GenBank/DDBJ whole genome shotgun (WGS) entry which is preliminary data.</text>
</comment>
<dbReference type="AlphaFoldDB" id="A0A2G1VM14"/>